<accession>A0A2P2NCZ9</accession>
<organism evidence="1">
    <name type="scientific">Rhizophora mucronata</name>
    <name type="common">Asiatic mangrove</name>
    <dbReference type="NCBI Taxonomy" id="61149"/>
    <lineage>
        <taxon>Eukaryota</taxon>
        <taxon>Viridiplantae</taxon>
        <taxon>Streptophyta</taxon>
        <taxon>Embryophyta</taxon>
        <taxon>Tracheophyta</taxon>
        <taxon>Spermatophyta</taxon>
        <taxon>Magnoliopsida</taxon>
        <taxon>eudicotyledons</taxon>
        <taxon>Gunneridae</taxon>
        <taxon>Pentapetalae</taxon>
        <taxon>rosids</taxon>
        <taxon>fabids</taxon>
        <taxon>Malpighiales</taxon>
        <taxon>Rhizophoraceae</taxon>
        <taxon>Rhizophora</taxon>
    </lineage>
</organism>
<name>A0A2P2NCZ9_RHIMU</name>
<dbReference type="EMBL" id="GGEC01059862">
    <property type="protein sequence ID" value="MBX40346.1"/>
    <property type="molecule type" value="Transcribed_RNA"/>
</dbReference>
<dbReference type="AlphaFoldDB" id="A0A2P2NCZ9"/>
<sequence length="31" mass="3513">MVPSECAQDIVTSTRALVRTIILFRVSYKSK</sequence>
<reference evidence="1" key="1">
    <citation type="submission" date="2018-02" db="EMBL/GenBank/DDBJ databases">
        <title>Rhizophora mucronata_Transcriptome.</title>
        <authorList>
            <person name="Meera S.P."/>
            <person name="Sreeshan A."/>
            <person name="Augustine A."/>
        </authorList>
    </citation>
    <scope>NUCLEOTIDE SEQUENCE</scope>
    <source>
        <tissue evidence="1">Leaf</tissue>
    </source>
</reference>
<proteinExistence type="predicted"/>
<protein>
    <submittedName>
        <fullName evidence="1">Uncharacterized protein</fullName>
    </submittedName>
</protein>
<evidence type="ECO:0000313" key="1">
    <source>
        <dbReference type="EMBL" id="MBX40346.1"/>
    </source>
</evidence>